<evidence type="ECO:0000313" key="2">
    <source>
        <dbReference type="Proteomes" id="UP001062846"/>
    </source>
</evidence>
<reference evidence="1" key="1">
    <citation type="submission" date="2022-02" db="EMBL/GenBank/DDBJ databases">
        <title>Plant Genome Project.</title>
        <authorList>
            <person name="Zhang R.-G."/>
        </authorList>
    </citation>
    <scope>NUCLEOTIDE SEQUENCE</scope>
    <source>
        <strain evidence="1">AT1</strain>
    </source>
</reference>
<organism evidence="1 2">
    <name type="scientific">Rhododendron molle</name>
    <name type="common">Chinese azalea</name>
    <name type="synonym">Azalea mollis</name>
    <dbReference type="NCBI Taxonomy" id="49168"/>
    <lineage>
        <taxon>Eukaryota</taxon>
        <taxon>Viridiplantae</taxon>
        <taxon>Streptophyta</taxon>
        <taxon>Embryophyta</taxon>
        <taxon>Tracheophyta</taxon>
        <taxon>Spermatophyta</taxon>
        <taxon>Magnoliopsida</taxon>
        <taxon>eudicotyledons</taxon>
        <taxon>Gunneridae</taxon>
        <taxon>Pentapetalae</taxon>
        <taxon>asterids</taxon>
        <taxon>Ericales</taxon>
        <taxon>Ericaceae</taxon>
        <taxon>Ericoideae</taxon>
        <taxon>Rhodoreae</taxon>
        <taxon>Rhododendron</taxon>
    </lineage>
</organism>
<protein>
    <submittedName>
        <fullName evidence="1">Uncharacterized protein</fullName>
    </submittedName>
</protein>
<keyword evidence="2" id="KW-1185">Reference proteome</keyword>
<proteinExistence type="predicted"/>
<dbReference type="Proteomes" id="UP001062846">
    <property type="component" value="Chromosome 2"/>
</dbReference>
<name>A0ACC0PY56_RHOML</name>
<evidence type="ECO:0000313" key="1">
    <source>
        <dbReference type="EMBL" id="KAI8569994.1"/>
    </source>
</evidence>
<gene>
    <name evidence="1" type="ORF">RHMOL_Rhmol02G0320200</name>
</gene>
<sequence>MDPNQNQNVHRQCPTELPHYFTDYADGSNWGYQEMKVYYYVNLHRGQMPVFDGQVPYLYDGEAFFSNLSPTPTPITVFRFFDVNCASPHIARQHIRDSSLNETEASPFLGTHRFSCWTQGFVDVVYNKLPTETIYSWFSSSRPRLLFEFDTSGKLTRSTPTGLRPEVQNTLKKILDGLRKLHDQELATGIIDDLHQFSLLVKHVISHNPLDKASSHAKQEFPHSYDRFMGHINYLGPAPELGLEEVRYVRLQSMDKWHKSIHKGDLLWNDFKKQKDLYESGPTYLLDFHENVVKHHKDNNTNARLRGDNEVIQELHRCFPKFASEIYFEYALIFDSTALTPWISAFTFSSSSLRIVISFLDDQLSSWAEWSLLAVCSFPSLALLLSALLAPITRPVSLLTSLGILDFKK</sequence>
<accession>A0ACC0PY56</accession>
<comment type="caution">
    <text evidence="1">The sequence shown here is derived from an EMBL/GenBank/DDBJ whole genome shotgun (WGS) entry which is preliminary data.</text>
</comment>
<dbReference type="EMBL" id="CM046389">
    <property type="protein sequence ID" value="KAI8569994.1"/>
    <property type="molecule type" value="Genomic_DNA"/>
</dbReference>